<name>A0A226HPG5_9FLAO</name>
<dbReference type="Pfam" id="PF11827">
    <property type="entry name" value="DUF3347"/>
    <property type="match status" value="1"/>
</dbReference>
<dbReference type="InterPro" id="IPR021782">
    <property type="entry name" value="DUF3347"/>
</dbReference>
<protein>
    <submittedName>
        <fullName evidence="2">Mercury transporter</fullName>
    </submittedName>
</protein>
<dbReference type="RefSeq" id="WP_089055907.1">
    <property type="nucleotide sequence ID" value="NZ_MUHA01000031.1"/>
</dbReference>
<evidence type="ECO:0000259" key="1">
    <source>
        <dbReference type="Pfam" id="PF11827"/>
    </source>
</evidence>
<accession>A0A226HPG5</accession>
<reference evidence="2 3" key="1">
    <citation type="submission" date="2016-11" db="EMBL/GenBank/DDBJ databases">
        <title>Whole genomes of Flavobacteriaceae.</title>
        <authorList>
            <person name="Stine C."/>
            <person name="Li C."/>
            <person name="Tadesse D."/>
        </authorList>
    </citation>
    <scope>NUCLEOTIDE SEQUENCE [LARGE SCALE GENOMIC DNA]</scope>
    <source>
        <strain evidence="2 3">CCUG 59446</strain>
    </source>
</reference>
<evidence type="ECO:0000313" key="3">
    <source>
        <dbReference type="Proteomes" id="UP000198336"/>
    </source>
</evidence>
<evidence type="ECO:0000313" key="2">
    <source>
        <dbReference type="EMBL" id="OXA95506.1"/>
    </source>
</evidence>
<dbReference type="Proteomes" id="UP000198336">
    <property type="component" value="Unassembled WGS sequence"/>
</dbReference>
<sequence length="284" mass="31986">MKSIQKGLMAITILLSVIVYGAPIKNAKTVNTKIYGNCLMCKTAIEKAGNIKNIALVNWDENTKIAAITYDQKKTNQDEILKRIALAGYDSEQFLSPAEAYAKLPQCCQYERTNKMAVPIKESKMDMEKMDHSQHTTAVLPDAQQDSPFKTIFDNYFELKDALVKTDAKTTAIKSKELLTAINAVKMDNLKPKEHTAWMNVMKSLATDAKNISETQDIKKQRESFKSLSKNTYDLIKTTNQPQPVYYNHCPMVDANWLSKESGIKNPYYGSQMLSCGSTIETIK</sequence>
<organism evidence="2 3">
    <name type="scientific">Flavobacterium oncorhynchi</name>
    <dbReference type="NCBI Taxonomy" id="728056"/>
    <lineage>
        <taxon>Bacteria</taxon>
        <taxon>Pseudomonadati</taxon>
        <taxon>Bacteroidota</taxon>
        <taxon>Flavobacteriia</taxon>
        <taxon>Flavobacteriales</taxon>
        <taxon>Flavobacteriaceae</taxon>
        <taxon>Flavobacterium</taxon>
    </lineage>
</organism>
<dbReference type="EMBL" id="MUHA01000031">
    <property type="protein sequence ID" value="OXA95506.1"/>
    <property type="molecule type" value="Genomic_DNA"/>
</dbReference>
<dbReference type="GO" id="GO:0046872">
    <property type="term" value="F:metal ion binding"/>
    <property type="evidence" value="ECO:0007669"/>
    <property type="project" value="InterPro"/>
</dbReference>
<proteinExistence type="predicted"/>
<dbReference type="AlphaFoldDB" id="A0A226HPG5"/>
<keyword evidence="3" id="KW-1185">Reference proteome</keyword>
<comment type="caution">
    <text evidence="2">The sequence shown here is derived from an EMBL/GenBank/DDBJ whole genome shotgun (WGS) entry which is preliminary data.</text>
</comment>
<gene>
    <name evidence="2" type="ORF">B0A75_19305</name>
</gene>
<dbReference type="SUPFAM" id="SSF55008">
    <property type="entry name" value="HMA, heavy metal-associated domain"/>
    <property type="match status" value="1"/>
</dbReference>
<dbReference type="InterPro" id="IPR036163">
    <property type="entry name" value="HMA_dom_sf"/>
</dbReference>
<dbReference type="Gene3D" id="3.30.70.100">
    <property type="match status" value="1"/>
</dbReference>
<feature type="domain" description="DUF3347" evidence="1">
    <location>
        <begin position="152"/>
        <end position="241"/>
    </location>
</feature>